<dbReference type="Pfam" id="PF10110">
    <property type="entry name" value="GPDPase_memb"/>
    <property type="match status" value="1"/>
</dbReference>
<feature type="transmembrane region" description="Helical" evidence="1">
    <location>
        <begin position="93"/>
        <end position="117"/>
    </location>
</feature>
<keyword evidence="1" id="KW-1133">Transmembrane helix</keyword>
<feature type="domain" description="Glycerophosphoryl diester phosphodiesterase membrane" evidence="2">
    <location>
        <begin position="44"/>
        <end position="162"/>
    </location>
</feature>
<evidence type="ECO:0000256" key="1">
    <source>
        <dbReference type="SAM" id="Phobius"/>
    </source>
</evidence>
<dbReference type="InterPro" id="IPR018476">
    <property type="entry name" value="GlyceroP-diester-Pdiesterase_M"/>
</dbReference>
<evidence type="ECO:0000313" key="3">
    <source>
        <dbReference type="EMBL" id="GAG42483.1"/>
    </source>
</evidence>
<protein>
    <recommendedName>
        <fullName evidence="2">Glycerophosphoryl diester phosphodiesterase membrane domain-containing protein</fullName>
    </recommendedName>
</protein>
<sequence length="211" mass="22443">FVCLLPFAAIAGAAYLAWLSEYDINYYLAEKPPDFWWAAAVGGVTLVGLLLTSGWIYVRLMFALPACVLAEQRPIAGMKTSLRLTKGSVLRNAAILLVWLLIVTVLGGILGAVLQGVEYVAIGAVGQHLGFLIPTLAGLVILNLLTAAVISLLTVTSNALLVVRLCRDAATGEGDLQKQLSSVRPSTAVMPRWLSTKRLVLAVVLLFLGAT</sequence>
<proteinExistence type="predicted"/>
<keyword evidence="1" id="KW-0812">Transmembrane</keyword>
<accession>X0Y165</accession>
<feature type="non-terminal residue" evidence="3">
    <location>
        <position position="211"/>
    </location>
</feature>
<comment type="caution">
    <text evidence="3">The sequence shown here is derived from an EMBL/GenBank/DDBJ whole genome shotgun (WGS) entry which is preliminary data.</text>
</comment>
<organism evidence="3">
    <name type="scientific">marine sediment metagenome</name>
    <dbReference type="NCBI Taxonomy" id="412755"/>
    <lineage>
        <taxon>unclassified sequences</taxon>
        <taxon>metagenomes</taxon>
        <taxon>ecological metagenomes</taxon>
    </lineage>
</organism>
<feature type="transmembrane region" description="Helical" evidence="1">
    <location>
        <begin position="35"/>
        <end position="58"/>
    </location>
</feature>
<evidence type="ECO:0000259" key="2">
    <source>
        <dbReference type="Pfam" id="PF10110"/>
    </source>
</evidence>
<feature type="transmembrane region" description="Helical" evidence="1">
    <location>
        <begin position="129"/>
        <end position="155"/>
    </location>
</feature>
<reference evidence="3" key="1">
    <citation type="journal article" date="2014" name="Front. Microbiol.">
        <title>High frequency of phylogenetically diverse reductive dehalogenase-homologous genes in deep subseafloor sedimentary metagenomes.</title>
        <authorList>
            <person name="Kawai M."/>
            <person name="Futagami T."/>
            <person name="Toyoda A."/>
            <person name="Takaki Y."/>
            <person name="Nishi S."/>
            <person name="Hori S."/>
            <person name="Arai W."/>
            <person name="Tsubouchi T."/>
            <person name="Morono Y."/>
            <person name="Uchiyama I."/>
            <person name="Ito T."/>
            <person name="Fujiyama A."/>
            <person name="Inagaki F."/>
            <person name="Takami H."/>
        </authorList>
    </citation>
    <scope>NUCLEOTIDE SEQUENCE</scope>
    <source>
        <strain evidence="3">Expedition CK06-06</strain>
    </source>
</reference>
<feature type="non-terminal residue" evidence="3">
    <location>
        <position position="1"/>
    </location>
</feature>
<gene>
    <name evidence="3" type="ORF">S01H1_81325</name>
</gene>
<keyword evidence="1" id="KW-0472">Membrane</keyword>
<dbReference type="AlphaFoldDB" id="X0Y165"/>
<name>X0Y165_9ZZZZ</name>
<dbReference type="EMBL" id="BARS01055021">
    <property type="protein sequence ID" value="GAG42483.1"/>
    <property type="molecule type" value="Genomic_DNA"/>
</dbReference>